<dbReference type="InterPro" id="IPR036291">
    <property type="entry name" value="NAD(P)-bd_dom_sf"/>
</dbReference>
<comment type="similarity">
    <text evidence="1 4">Belongs to the short-chain dehydrogenases/reductases (SDR) family.</text>
</comment>
<dbReference type="Gene3D" id="3.40.50.720">
    <property type="entry name" value="NAD(P)-binding Rossmann-like Domain"/>
    <property type="match status" value="1"/>
</dbReference>
<evidence type="ECO:0000313" key="6">
    <source>
        <dbReference type="Proteomes" id="UP000028045"/>
    </source>
</evidence>
<dbReference type="GO" id="GO:0005783">
    <property type="term" value="C:endoplasmic reticulum"/>
    <property type="evidence" value="ECO:0007669"/>
    <property type="project" value="TreeGrafter"/>
</dbReference>
<dbReference type="PRINTS" id="PR00080">
    <property type="entry name" value="SDRFAMILY"/>
</dbReference>
<dbReference type="HOGENOM" id="CLU_010194_2_9_1"/>
<dbReference type="Pfam" id="PF00106">
    <property type="entry name" value="adh_short"/>
    <property type="match status" value="1"/>
</dbReference>
<proteinExistence type="inferred from homology"/>
<dbReference type="InterPro" id="IPR002347">
    <property type="entry name" value="SDR_fam"/>
</dbReference>
<evidence type="ECO:0000313" key="5">
    <source>
        <dbReference type="EMBL" id="KEY64665.1"/>
    </source>
</evidence>
<dbReference type="PRINTS" id="PR00081">
    <property type="entry name" value="GDHRDH"/>
</dbReference>
<dbReference type="GO" id="GO:0019433">
    <property type="term" value="P:triglyceride catabolic process"/>
    <property type="evidence" value="ECO:0007669"/>
    <property type="project" value="TreeGrafter"/>
</dbReference>
<evidence type="ECO:0000256" key="3">
    <source>
        <dbReference type="ARBA" id="ARBA00023002"/>
    </source>
</evidence>
<dbReference type="InterPro" id="IPR020904">
    <property type="entry name" value="Sc_DH/Rdtase_CS"/>
</dbReference>
<dbReference type="Proteomes" id="UP000028045">
    <property type="component" value="Unassembled WGS sequence"/>
</dbReference>
<dbReference type="GO" id="GO:0006654">
    <property type="term" value="P:phosphatidic acid biosynthetic process"/>
    <property type="evidence" value="ECO:0007669"/>
    <property type="project" value="TreeGrafter"/>
</dbReference>
<gene>
    <name evidence="5" type="ORF">S7711_02865</name>
</gene>
<keyword evidence="6" id="KW-1185">Reference proteome</keyword>
<reference evidence="5 6" key="1">
    <citation type="journal article" date="2014" name="BMC Genomics">
        <title>Comparative genome sequencing reveals chemotype-specific gene clusters in the toxigenic black mold Stachybotrys.</title>
        <authorList>
            <person name="Semeiks J."/>
            <person name="Borek D."/>
            <person name="Otwinowski Z."/>
            <person name="Grishin N.V."/>
        </authorList>
    </citation>
    <scope>NUCLEOTIDE SEQUENCE [LARGE SCALE GENOMIC DNA]</scope>
    <source>
        <strain evidence="6">CBS 109288 / IBT 7711</strain>
    </source>
</reference>
<dbReference type="OrthoDB" id="2102561at2759"/>
<dbReference type="GO" id="GO:0004806">
    <property type="term" value="F:triacylglycerol lipase activity"/>
    <property type="evidence" value="ECO:0007669"/>
    <property type="project" value="TreeGrafter"/>
</dbReference>
<organism evidence="5 6">
    <name type="scientific">Stachybotrys chartarum (strain CBS 109288 / IBT 7711)</name>
    <name type="common">Toxic black mold</name>
    <name type="synonym">Stilbospora chartarum</name>
    <dbReference type="NCBI Taxonomy" id="1280523"/>
    <lineage>
        <taxon>Eukaryota</taxon>
        <taxon>Fungi</taxon>
        <taxon>Dikarya</taxon>
        <taxon>Ascomycota</taxon>
        <taxon>Pezizomycotina</taxon>
        <taxon>Sordariomycetes</taxon>
        <taxon>Hypocreomycetidae</taxon>
        <taxon>Hypocreales</taxon>
        <taxon>Stachybotryaceae</taxon>
        <taxon>Stachybotrys</taxon>
    </lineage>
</organism>
<protein>
    <submittedName>
        <fullName evidence="5">Uncharacterized protein</fullName>
    </submittedName>
</protein>
<dbReference type="PANTHER" id="PTHR44169">
    <property type="entry name" value="NADPH-DEPENDENT 1-ACYLDIHYDROXYACETONE PHOSPHATE REDUCTASE"/>
    <property type="match status" value="1"/>
</dbReference>
<keyword evidence="3" id="KW-0560">Oxidoreductase</keyword>
<keyword evidence="2" id="KW-0521">NADP</keyword>
<dbReference type="AlphaFoldDB" id="A0A084AH86"/>
<name>A0A084AH86_STACB</name>
<dbReference type="EMBL" id="KL648731">
    <property type="protein sequence ID" value="KEY64665.1"/>
    <property type="molecule type" value="Genomic_DNA"/>
</dbReference>
<dbReference type="GO" id="GO:0005811">
    <property type="term" value="C:lipid droplet"/>
    <property type="evidence" value="ECO:0007669"/>
    <property type="project" value="TreeGrafter"/>
</dbReference>
<evidence type="ECO:0000256" key="2">
    <source>
        <dbReference type="ARBA" id="ARBA00022857"/>
    </source>
</evidence>
<evidence type="ECO:0000256" key="4">
    <source>
        <dbReference type="RuleBase" id="RU000363"/>
    </source>
</evidence>
<dbReference type="PANTHER" id="PTHR44169:SF6">
    <property type="entry name" value="NADPH-DEPENDENT 1-ACYLDIHYDROXYACETONE PHOSPHATE REDUCTASE"/>
    <property type="match status" value="1"/>
</dbReference>
<dbReference type="SUPFAM" id="SSF51735">
    <property type="entry name" value="NAD(P)-binding Rossmann-fold domains"/>
    <property type="match status" value="1"/>
</dbReference>
<dbReference type="GO" id="GO:0000140">
    <property type="term" value="F:acylglycerone-phosphate reductase (NADP+) activity"/>
    <property type="evidence" value="ECO:0007669"/>
    <property type="project" value="TreeGrafter"/>
</dbReference>
<sequence>MSSKLNILITGCSAGGMGAALAIAFHRAGHHVYATARNTSKLAPLVEQGIETLALDVTSESSIAAAVETVTAALPDGKGLDMLVNNAGGSYVMPVVDMSIPDAKKLFDLNVWSYIAVTQAFLPLLLKATRSMVVNHTSVGSIFAFPFQGTYNASKAAMAMFSETMRLELAPFGIRVVDLKTAGVKTNIIANTNVNAHGERLPKGSIYEPARDIMESVLTQEKVLSYGTTAEQWATGVSALLLRSNPPATIWKGEMATLCWLISMLPWNPLTDFLRRLSRLDVLEKAIVESGRQAA</sequence>
<accession>A0A084AH86</accession>
<dbReference type="PROSITE" id="PS00061">
    <property type="entry name" value="ADH_SHORT"/>
    <property type="match status" value="1"/>
</dbReference>
<evidence type="ECO:0000256" key="1">
    <source>
        <dbReference type="ARBA" id="ARBA00006484"/>
    </source>
</evidence>